<dbReference type="Gene3D" id="3.40.50.300">
    <property type="entry name" value="P-loop containing nucleotide triphosphate hydrolases"/>
    <property type="match status" value="1"/>
</dbReference>
<protein>
    <submittedName>
        <fullName evidence="11">Amino acid ABC transporter ATP-binding protein</fullName>
    </submittedName>
</protein>
<dbReference type="PROSITE" id="PS00211">
    <property type="entry name" value="ABC_TRANSPORTER_1"/>
    <property type="match status" value="1"/>
</dbReference>
<dbReference type="AlphaFoldDB" id="A0A8J7DDV4"/>
<evidence type="ECO:0000313" key="11">
    <source>
        <dbReference type="EMBL" id="MBE9079193.1"/>
    </source>
</evidence>
<evidence type="ECO:0000256" key="7">
    <source>
        <dbReference type="ARBA" id="ARBA00022885"/>
    </source>
</evidence>
<dbReference type="Pfam" id="PF00005">
    <property type="entry name" value="ABC_tran"/>
    <property type="match status" value="1"/>
</dbReference>
<dbReference type="SMART" id="SM00382">
    <property type="entry name" value="AAA"/>
    <property type="match status" value="1"/>
</dbReference>
<feature type="domain" description="ABC transporter" evidence="10">
    <location>
        <begin position="15"/>
        <end position="262"/>
    </location>
</feature>
<evidence type="ECO:0000256" key="5">
    <source>
        <dbReference type="ARBA" id="ARBA00022741"/>
    </source>
</evidence>
<evidence type="ECO:0000256" key="8">
    <source>
        <dbReference type="ARBA" id="ARBA00022970"/>
    </source>
</evidence>
<keyword evidence="12" id="KW-1185">Reference proteome</keyword>
<organism evidence="11 12">
    <name type="scientific">Vasconcelosia minhoensis LEGE 07310</name>
    <dbReference type="NCBI Taxonomy" id="915328"/>
    <lineage>
        <taxon>Bacteria</taxon>
        <taxon>Bacillati</taxon>
        <taxon>Cyanobacteriota</taxon>
        <taxon>Cyanophyceae</taxon>
        <taxon>Nodosilineales</taxon>
        <taxon>Cymatolegaceae</taxon>
        <taxon>Vasconcelosia</taxon>
        <taxon>Vasconcelosia minhoensis</taxon>
    </lineage>
</organism>
<evidence type="ECO:0000313" key="12">
    <source>
        <dbReference type="Proteomes" id="UP000636505"/>
    </source>
</evidence>
<evidence type="ECO:0000256" key="3">
    <source>
        <dbReference type="ARBA" id="ARBA00022448"/>
    </source>
</evidence>
<dbReference type="PANTHER" id="PTHR43166:SF9">
    <property type="entry name" value="GLUTAMATE_ASPARTATE IMPORT ATP-BINDING PROTEIN GLTL"/>
    <property type="match status" value="1"/>
</dbReference>
<dbReference type="RefSeq" id="WP_193909894.1">
    <property type="nucleotide sequence ID" value="NZ_JADEXG010000049.1"/>
</dbReference>
<dbReference type="EMBL" id="JADEXG010000049">
    <property type="protein sequence ID" value="MBE9079193.1"/>
    <property type="molecule type" value="Genomic_DNA"/>
</dbReference>
<keyword evidence="4" id="KW-1003">Cell membrane</keyword>
<dbReference type="PIRSF" id="PIRSF039085">
    <property type="entry name" value="ABC_ATPase_HisP"/>
    <property type="match status" value="1"/>
</dbReference>
<evidence type="ECO:0000256" key="6">
    <source>
        <dbReference type="ARBA" id="ARBA00022840"/>
    </source>
</evidence>
<keyword evidence="5" id="KW-0547">Nucleotide-binding</keyword>
<gene>
    <name evidence="11" type="ORF">IQ241_18125</name>
</gene>
<reference evidence="11" key="1">
    <citation type="submission" date="2020-10" db="EMBL/GenBank/DDBJ databases">
        <authorList>
            <person name="Castelo-Branco R."/>
            <person name="Eusebio N."/>
            <person name="Adriana R."/>
            <person name="Vieira A."/>
            <person name="Brugerolle De Fraissinette N."/>
            <person name="Rezende De Castro R."/>
            <person name="Schneider M.P."/>
            <person name="Vasconcelos V."/>
            <person name="Leao P.N."/>
        </authorList>
    </citation>
    <scope>NUCLEOTIDE SEQUENCE</scope>
    <source>
        <strain evidence="11">LEGE 07310</strain>
    </source>
</reference>
<dbReference type="InterPro" id="IPR017871">
    <property type="entry name" value="ABC_transporter-like_CS"/>
</dbReference>
<keyword evidence="9" id="KW-0472">Membrane</keyword>
<evidence type="ECO:0000256" key="4">
    <source>
        <dbReference type="ARBA" id="ARBA00022475"/>
    </source>
</evidence>
<dbReference type="GO" id="GO:0016887">
    <property type="term" value="F:ATP hydrolysis activity"/>
    <property type="evidence" value="ECO:0007669"/>
    <property type="project" value="InterPro"/>
</dbReference>
<dbReference type="InterPro" id="IPR030679">
    <property type="entry name" value="ABC_ATPase_HisP-typ"/>
</dbReference>
<sequence length="267" mass="29522">MAVLSPTETALKPLLQVKGLTKRYGPSTAVSHCSFGVDEGKTVVIVGPSGSGKTTLLRCINYLEIPDAGQVILKGEVIGQRQIHKQGQAWKPISERALARQRQRIGFVFQRFNLFAHLSALDNVAVGPHRVLGLSRSAAQDLAARQLERVFLKEHSHKRPHQLSGGQQQRVAIARCLAMSPDLMLFDEPTSALDPELVTEVLEVMRELARDGMTMVVVSHEMGFARQVAQQVIFMDEGSIVEQGEPDAIFDRPQEPRTQQFLSKVLV</sequence>
<comment type="subcellular location">
    <subcellularLocation>
        <location evidence="1">Cell membrane</location>
        <topology evidence="1">Peripheral membrane protein</topology>
    </subcellularLocation>
</comment>
<dbReference type="GO" id="GO:0005886">
    <property type="term" value="C:plasma membrane"/>
    <property type="evidence" value="ECO:0007669"/>
    <property type="project" value="UniProtKB-SubCell"/>
</dbReference>
<dbReference type="GO" id="GO:0015716">
    <property type="term" value="P:organic phosphonate transport"/>
    <property type="evidence" value="ECO:0007669"/>
    <property type="project" value="UniProtKB-KW"/>
</dbReference>
<dbReference type="PROSITE" id="PS50893">
    <property type="entry name" value="ABC_TRANSPORTER_2"/>
    <property type="match status" value="1"/>
</dbReference>
<name>A0A8J7DDV4_9CYAN</name>
<evidence type="ECO:0000256" key="2">
    <source>
        <dbReference type="ARBA" id="ARBA00005417"/>
    </source>
</evidence>
<keyword evidence="3" id="KW-0813">Transport</keyword>
<dbReference type="SUPFAM" id="SSF52540">
    <property type="entry name" value="P-loop containing nucleoside triphosphate hydrolases"/>
    <property type="match status" value="1"/>
</dbReference>
<evidence type="ECO:0000256" key="1">
    <source>
        <dbReference type="ARBA" id="ARBA00004202"/>
    </source>
</evidence>
<comment type="caution">
    <text evidence="11">The sequence shown here is derived from an EMBL/GenBank/DDBJ whole genome shotgun (WGS) entry which is preliminary data.</text>
</comment>
<keyword evidence="6 11" id="KW-0067">ATP-binding</keyword>
<dbReference type="InterPro" id="IPR027417">
    <property type="entry name" value="P-loop_NTPase"/>
</dbReference>
<dbReference type="InterPro" id="IPR003593">
    <property type="entry name" value="AAA+_ATPase"/>
</dbReference>
<keyword evidence="8" id="KW-0029">Amino-acid transport</keyword>
<dbReference type="GO" id="GO:0005524">
    <property type="term" value="F:ATP binding"/>
    <property type="evidence" value="ECO:0007669"/>
    <property type="project" value="UniProtKB-KW"/>
</dbReference>
<keyword evidence="7" id="KW-0918">Phosphonate transport</keyword>
<evidence type="ECO:0000259" key="10">
    <source>
        <dbReference type="PROSITE" id="PS50893"/>
    </source>
</evidence>
<accession>A0A8J7DDV4</accession>
<dbReference type="PANTHER" id="PTHR43166">
    <property type="entry name" value="AMINO ACID IMPORT ATP-BINDING PROTEIN"/>
    <property type="match status" value="1"/>
</dbReference>
<evidence type="ECO:0000256" key="9">
    <source>
        <dbReference type="ARBA" id="ARBA00023136"/>
    </source>
</evidence>
<proteinExistence type="inferred from homology"/>
<comment type="similarity">
    <text evidence="2">Belongs to the ABC transporter superfamily.</text>
</comment>
<dbReference type="InterPro" id="IPR003439">
    <property type="entry name" value="ABC_transporter-like_ATP-bd"/>
</dbReference>
<dbReference type="Proteomes" id="UP000636505">
    <property type="component" value="Unassembled WGS sequence"/>
</dbReference>
<dbReference type="GO" id="GO:0015424">
    <property type="term" value="F:ABC-type amino acid transporter activity"/>
    <property type="evidence" value="ECO:0007669"/>
    <property type="project" value="InterPro"/>
</dbReference>
<dbReference type="InterPro" id="IPR050086">
    <property type="entry name" value="MetN_ABC_transporter-like"/>
</dbReference>